<dbReference type="OrthoDB" id="16820at2759"/>
<accession>A0A9C7PVV0</accession>
<dbReference type="PROSITE" id="PS51819">
    <property type="entry name" value="VOC"/>
    <property type="match status" value="2"/>
</dbReference>
<evidence type="ECO:0000256" key="3">
    <source>
        <dbReference type="ARBA" id="ARBA00012081"/>
    </source>
</evidence>
<feature type="domain" description="VOC" evidence="10">
    <location>
        <begin position="177"/>
        <end position="328"/>
    </location>
</feature>
<dbReference type="InterPro" id="IPR004360">
    <property type="entry name" value="Glyas_Fos-R_dOase_dom"/>
</dbReference>
<comment type="similarity">
    <text evidence="2 9">Belongs to the glyoxalase I family.</text>
</comment>
<keyword evidence="4 8" id="KW-0479">Metal-binding</keyword>
<evidence type="ECO:0000256" key="5">
    <source>
        <dbReference type="ARBA" id="ARBA00022833"/>
    </source>
</evidence>
<dbReference type="EC" id="4.4.1.5" evidence="3 9"/>
<dbReference type="PANTHER" id="PTHR10374">
    <property type="entry name" value="LACTOYLGLUTATHIONE LYASE GLYOXALASE I"/>
    <property type="match status" value="1"/>
</dbReference>
<comment type="cofactor">
    <cofactor evidence="8">
        <name>Zn(2+)</name>
        <dbReference type="ChEBI" id="CHEBI:29105"/>
    </cofactor>
    <text evidence="8">Binds 1 zinc ion per subunit. In the homodimer, two zinc ions are bound between subunits.</text>
</comment>
<comment type="caution">
    <text evidence="11">The sequence shown here is derived from an EMBL/GenBank/DDBJ whole genome shotgun (WGS) entry which is preliminary data.</text>
</comment>
<name>A0A9C7PVV0_9RHOD</name>
<dbReference type="PANTHER" id="PTHR10374:SF30">
    <property type="entry name" value="LACTOYLGLUTATHIONE LYASE"/>
    <property type="match status" value="1"/>
</dbReference>
<evidence type="ECO:0000256" key="4">
    <source>
        <dbReference type="ARBA" id="ARBA00022723"/>
    </source>
</evidence>
<organism evidence="11 12">
    <name type="scientific">Galdieria partita</name>
    <dbReference type="NCBI Taxonomy" id="83374"/>
    <lineage>
        <taxon>Eukaryota</taxon>
        <taxon>Rhodophyta</taxon>
        <taxon>Bangiophyceae</taxon>
        <taxon>Galdieriales</taxon>
        <taxon>Galdieriaceae</taxon>
        <taxon>Galdieria</taxon>
    </lineage>
</organism>
<dbReference type="EMBL" id="BQMJ01000024">
    <property type="protein sequence ID" value="GJQ11466.1"/>
    <property type="molecule type" value="Genomic_DNA"/>
</dbReference>
<dbReference type="InterPro" id="IPR004361">
    <property type="entry name" value="Glyoxalase_1"/>
</dbReference>
<dbReference type="Proteomes" id="UP001061958">
    <property type="component" value="Unassembled WGS sequence"/>
</dbReference>
<dbReference type="AlphaFoldDB" id="A0A9C7PVV0"/>
<proteinExistence type="inferred from homology"/>
<feature type="active site" description="Proton donor/acceptor" evidence="7">
    <location>
        <position position="324"/>
    </location>
</feature>
<dbReference type="InterPro" id="IPR029068">
    <property type="entry name" value="Glyas_Bleomycin-R_OHBP_Dase"/>
</dbReference>
<comment type="function">
    <text evidence="9">Catalyzes the conversion of hemimercaptal, formed from methylglyoxal and glutathione, to S-lactoylglutathione.</text>
</comment>
<comment type="pathway">
    <text evidence="1 9">Secondary metabolite metabolism; methylglyoxal degradation; (R)-lactate from methylglyoxal: step 1/2.</text>
</comment>
<evidence type="ECO:0000256" key="7">
    <source>
        <dbReference type="PIRSR" id="PIRSR604361-1"/>
    </source>
</evidence>
<sequence>MTPVALVGRNPVFAQTMIRIKDPEKSKDFYENKLGLKLLTRLDFPSLTFSLYFFAYTQDTTPSMELSQTQRARWLWNVPYPTLELTHNWGTEKDPSFCYHNGNENPKGFGYIGFIVDDIQKAIETLKKHNVTVISTTDDKNTPVAYIADPDGYWIQLISRKSASVSGEQTPIGRDPVLSHTMFRIKDPIQSRLFYENGLGMKLLCHIDYPEEKISHYYFGYTDGSMAASSFSDDKERLEFLVGTRYPKMVLEHKWGTESDDRVTYHNGNVEPRGFGHIGLTVDDIYRACENMEKAGYKIVRKPGPFQDVGEIAFVADPDGYWVELIQRSSSGPEKPYSKPL</sequence>
<evidence type="ECO:0000256" key="2">
    <source>
        <dbReference type="ARBA" id="ARBA00010363"/>
    </source>
</evidence>
<dbReference type="Gene3D" id="3.10.180.10">
    <property type="entry name" value="2,3-Dihydroxybiphenyl 1,2-Dioxygenase, domain 1"/>
    <property type="match status" value="2"/>
</dbReference>
<dbReference type="Pfam" id="PF00903">
    <property type="entry name" value="Glyoxalase"/>
    <property type="match status" value="2"/>
</dbReference>
<evidence type="ECO:0000313" key="12">
    <source>
        <dbReference type="Proteomes" id="UP001061958"/>
    </source>
</evidence>
<dbReference type="GO" id="GO:0046872">
    <property type="term" value="F:metal ion binding"/>
    <property type="evidence" value="ECO:0007669"/>
    <property type="project" value="UniProtKB-UniRule"/>
</dbReference>
<feature type="binding site" evidence="8">
    <location>
        <position position="324"/>
    </location>
    <ligand>
        <name>Zn(2+)</name>
        <dbReference type="ChEBI" id="CHEBI:29105"/>
        <note>ligand shared between dimeric partners</note>
    </ligand>
</feature>
<dbReference type="CDD" id="cd07233">
    <property type="entry name" value="GlxI_Zn"/>
    <property type="match status" value="2"/>
</dbReference>
<protein>
    <recommendedName>
        <fullName evidence="3 9">Lactoylglutathione lyase</fullName>
        <ecNumber evidence="3 9">4.4.1.5</ecNumber>
    </recommendedName>
    <alternativeName>
        <fullName evidence="9">Glyoxalase I</fullName>
    </alternativeName>
</protein>
<evidence type="ECO:0000256" key="9">
    <source>
        <dbReference type="RuleBase" id="RU361179"/>
    </source>
</evidence>
<dbReference type="PROSITE" id="PS00935">
    <property type="entry name" value="GLYOXALASE_I_2"/>
    <property type="match status" value="1"/>
</dbReference>
<keyword evidence="12" id="KW-1185">Reference proteome</keyword>
<dbReference type="InterPro" id="IPR037523">
    <property type="entry name" value="VOC_core"/>
</dbReference>
<dbReference type="SUPFAM" id="SSF54593">
    <property type="entry name" value="Glyoxalase/Bleomycin resistance protein/Dihydroxybiphenyl dioxygenase"/>
    <property type="match status" value="2"/>
</dbReference>
<gene>
    <name evidence="11" type="ORF">GpartN1_g3257.t1</name>
</gene>
<keyword evidence="5 8" id="KW-0862">Zinc</keyword>
<dbReference type="InterPro" id="IPR018146">
    <property type="entry name" value="Glyoxalase_1_CS"/>
</dbReference>
<evidence type="ECO:0000256" key="8">
    <source>
        <dbReference type="PIRSR" id="PIRSR604361-3"/>
    </source>
</evidence>
<feature type="domain" description="VOC" evidence="10">
    <location>
        <begin position="12"/>
        <end position="160"/>
    </location>
</feature>
<evidence type="ECO:0000256" key="1">
    <source>
        <dbReference type="ARBA" id="ARBA00005008"/>
    </source>
</evidence>
<dbReference type="GO" id="GO:0004462">
    <property type="term" value="F:lactoylglutathione lyase activity"/>
    <property type="evidence" value="ECO:0007669"/>
    <property type="project" value="UniProtKB-UniRule"/>
</dbReference>
<evidence type="ECO:0000256" key="6">
    <source>
        <dbReference type="ARBA" id="ARBA00023239"/>
    </source>
</evidence>
<feature type="binding site" evidence="8">
    <location>
        <position position="277"/>
    </location>
    <ligand>
        <name>Zn(2+)</name>
        <dbReference type="ChEBI" id="CHEBI:29105"/>
        <note>ligand shared between dimeric partners</note>
    </ligand>
</feature>
<dbReference type="PROSITE" id="PS00934">
    <property type="entry name" value="GLYOXALASE_I_1"/>
    <property type="match status" value="2"/>
</dbReference>
<evidence type="ECO:0000313" key="11">
    <source>
        <dbReference type="EMBL" id="GJQ11466.1"/>
    </source>
</evidence>
<keyword evidence="6 9" id="KW-0456">Lyase</keyword>
<comment type="catalytic activity">
    <reaction evidence="9">
        <text>(R)-S-lactoylglutathione = methylglyoxal + glutathione</text>
        <dbReference type="Rhea" id="RHEA:19069"/>
        <dbReference type="ChEBI" id="CHEBI:17158"/>
        <dbReference type="ChEBI" id="CHEBI:57474"/>
        <dbReference type="ChEBI" id="CHEBI:57925"/>
        <dbReference type="EC" id="4.4.1.5"/>
    </reaction>
</comment>
<reference evidence="11" key="2">
    <citation type="submission" date="2022-01" db="EMBL/GenBank/DDBJ databases">
        <authorList>
            <person name="Hirooka S."/>
            <person name="Miyagishima S.Y."/>
        </authorList>
    </citation>
    <scope>NUCLEOTIDE SEQUENCE</scope>
    <source>
        <strain evidence="11">NBRC 102759</strain>
    </source>
</reference>
<dbReference type="NCBIfam" id="TIGR00068">
    <property type="entry name" value="glyox_I"/>
    <property type="match status" value="2"/>
</dbReference>
<reference evidence="11" key="1">
    <citation type="journal article" date="2022" name="Proc. Natl. Acad. Sci. U.S.A.">
        <title>Life cycle and functional genomics of the unicellular red alga Galdieria for elucidating algal and plant evolution and industrial use.</title>
        <authorList>
            <person name="Hirooka S."/>
            <person name="Itabashi T."/>
            <person name="Ichinose T.M."/>
            <person name="Onuma R."/>
            <person name="Fujiwara T."/>
            <person name="Yamashita S."/>
            <person name="Jong L.W."/>
            <person name="Tomita R."/>
            <person name="Iwane A.H."/>
            <person name="Miyagishima S.Y."/>
        </authorList>
    </citation>
    <scope>NUCLEOTIDE SEQUENCE</scope>
    <source>
        <strain evidence="11">NBRC 102759</strain>
    </source>
</reference>
<evidence type="ECO:0000259" key="10">
    <source>
        <dbReference type="PROSITE" id="PS51819"/>
    </source>
</evidence>